<dbReference type="OrthoDB" id="9804774at2"/>
<dbReference type="SMART" id="SM00822">
    <property type="entry name" value="PKS_KR"/>
    <property type="match status" value="1"/>
</dbReference>
<evidence type="ECO:0000256" key="2">
    <source>
        <dbReference type="ARBA" id="ARBA00022857"/>
    </source>
</evidence>
<dbReference type="Pfam" id="PF13561">
    <property type="entry name" value="adh_short_C2"/>
    <property type="match status" value="1"/>
</dbReference>
<comment type="similarity">
    <text evidence="1">Belongs to the short-chain dehydrogenases/reductases (SDR) family.</text>
</comment>
<evidence type="ECO:0000313" key="6">
    <source>
        <dbReference type="Proteomes" id="UP000179627"/>
    </source>
</evidence>
<dbReference type="GO" id="GO:0016491">
    <property type="term" value="F:oxidoreductase activity"/>
    <property type="evidence" value="ECO:0007669"/>
    <property type="project" value="UniProtKB-KW"/>
</dbReference>
<name>A0A1S1QE24_9ACTN</name>
<dbReference type="EMBL" id="MBLM01000135">
    <property type="protein sequence ID" value="OHV33053.1"/>
    <property type="molecule type" value="Genomic_DNA"/>
</dbReference>
<evidence type="ECO:0000313" key="5">
    <source>
        <dbReference type="EMBL" id="OHV33053.1"/>
    </source>
</evidence>
<evidence type="ECO:0000256" key="1">
    <source>
        <dbReference type="ARBA" id="ARBA00006484"/>
    </source>
</evidence>
<dbReference type="PRINTS" id="PR00080">
    <property type="entry name" value="SDRFAMILY"/>
</dbReference>
<protein>
    <submittedName>
        <fullName evidence="5">Beta-ketoacyl-ACP reductase</fullName>
    </submittedName>
</protein>
<dbReference type="SUPFAM" id="SSF51735">
    <property type="entry name" value="NAD(P)-binding Rossmann-fold domains"/>
    <property type="match status" value="1"/>
</dbReference>
<dbReference type="Gene3D" id="3.40.50.720">
    <property type="entry name" value="NAD(P)-binding Rossmann-like Domain"/>
    <property type="match status" value="1"/>
</dbReference>
<feature type="domain" description="Ketoreductase" evidence="4">
    <location>
        <begin position="7"/>
        <end position="187"/>
    </location>
</feature>
<dbReference type="PANTHER" id="PTHR42879">
    <property type="entry name" value="3-OXOACYL-(ACYL-CARRIER-PROTEIN) REDUCTASE"/>
    <property type="match status" value="1"/>
</dbReference>
<dbReference type="Proteomes" id="UP000179627">
    <property type="component" value="Unassembled WGS sequence"/>
</dbReference>
<comment type="caution">
    <text evidence="5">The sequence shown here is derived from an EMBL/GenBank/DDBJ whole genome shotgun (WGS) entry which is preliminary data.</text>
</comment>
<proteinExistence type="inferred from homology"/>
<evidence type="ECO:0000259" key="4">
    <source>
        <dbReference type="SMART" id="SM00822"/>
    </source>
</evidence>
<accession>A0A1S1QE24</accession>
<dbReference type="PANTHER" id="PTHR42879:SF2">
    <property type="entry name" value="3-OXOACYL-[ACYL-CARRIER-PROTEIN] REDUCTASE FABG"/>
    <property type="match status" value="1"/>
</dbReference>
<dbReference type="FunFam" id="3.40.50.720:FF:000115">
    <property type="entry name" value="3-oxoacyl-[acyl-carrier-protein] reductase FabG"/>
    <property type="match status" value="1"/>
</dbReference>
<dbReference type="RefSeq" id="WP_071087396.1">
    <property type="nucleotide sequence ID" value="NZ_MBLM01000135.1"/>
</dbReference>
<dbReference type="GO" id="GO:0032787">
    <property type="term" value="P:monocarboxylic acid metabolic process"/>
    <property type="evidence" value="ECO:0007669"/>
    <property type="project" value="UniProtKB-ARBA"/>
</dbReference>
<evidence type="ECO:0000256" key="3">
    <source>
        <dbReference type="ARBA" id="ARBA00023002"/>
    </source>
</evidence>
<gene>
    <name evidence="5" type="ORF">CC117_23735</name>
</gene>
<reference evidence="6" key="1">
    <citation type="submission" date="2016-07" db="EMBL/GenBank/DDBJ databases">
        <title>Sequence Frankia sp. strain CcI1.17.</title>
        <authorList>
            <person name="Ghodhbane-Gtari F."/>
            <person name="Swanson E."/>
            <person name="Gueddou A."/>
            <person name="Morris K."/>
            <person name="Hezbri K."/>
            <person name="Ktari A."/>
            <person name="Nouioui I."/>
            <person name="Abebe-Akele F."/>
            <person name="Simpson S."/>
            <person name="Thomas K."/>
            <person name="Gtari M."/>
            <person name="Tisa L.S."/>
            <person name="Hurst S."/>
        </authorList>
    </citation>
    <scope>NUCLEOTIDE SEQUENCE [LARGE SCALE GENOMIC DNA]</scope>
    <source>
        <strain evidence="6">Cc1.17</strain>
    </source>
</reference>
<sequence>MSAAQERVAIVTGAARGLGAATARRLAADGLAVAALDLEESASKETVDAIVAAGGKAIAVGVNVSDSDQVGAAVARVAAELGPPTVLVNNAGITRDNLLFKMAEAEWDLVMEVHLRGTFLMTRAVQKYMVDAGFGRVVNLSSTSALGNRGQANYSAAKAGLQGFTKTVAIELGKFGVTCNAVAPGLIETEMTRATAERLGRPWDEYAAARATDIPVGRVGVPDDIAHTVSFLVSEGAGFVSGQVVYVAGGPKA</sequence>
<dbReference type="InterPro" id="IPR057326">
    <property type="entry name" value="KR_dom"/>
</dbReference>
<dbReference type="InterPro" id="IPR050259">
    <property type="entry name" value="SDR"/>
</dbReference>
<dbReference type="AlphaFoldDB" id="A0A1S1QE24"/>
<organism evidence="5 6">
    <name type="scientific">Parafrankia colletiae</name>
    <dbReference type="NCBI Taxonomy" id="573497"/>
    <lineage>
        <taxon>Bacteria</taxon>
        <taxon>Bacillati</taxon>
        <taxon>Actinomycetota</taxon>
        <taxon>Actinomycetes</taxon>
        <taxon>Frankiales</taxon>
        <taxon>Frankiaceae</taxon>
        <taxon>Parafrankia</taxon>
    </lineage>
</organism>
<dbReference type="InterPro" id="IPR036291">
    <property type="entry name" value="NAD(P)-bd_dom_sf"/>
</dbReference>
<keyword evidence="3" id="KW-0560">Oxidoreductase</keyword>
<dbReference type="InterPro" id="IPR020904">
    <property type="entry name" value="Sc_DH/Rdtase_CS"/>
</dbReference>
<keyword evidence="2" id="KW-0521">NADP</keyword>
<dbReference type="PRINTS" id="PR00081">
    <property type="entry name" value="GDHRDH"/>
</dbReference>
<dbReference type="PROSITE" id="PS00061">
    <property type="entry name" value="ADH_SHORT"/>
    <property type="match status" value="1"/>
</dbReference>
<keyword evidence="6" id="KW-1185">Reference proteome</keyword>
<dbReference type="InterPro" id="IPR002347">
    <property type="entry name" value="SDR_fam"/>
</dbReference>